<dbReference type="CDD" id="cd03253">
    <property type="entry name" value="ABCC_ATM1_transporter"/>
    <property type="match status" value="1"/>
</dbReference>
<evidence type="ECO:0000256" key="4">
    <source>
        <dbReference type="ARBA" id="ARBA00022741"/>
    </source>
</evidence>
<evidence type="ECO:0000259" key="10">
    <source>
        <dbReference type="PROSITE" id="PS50929"/>
    </source>
</evidence>
<dbReference type="InterPro" id="IPR027417">
    <property type="entry name" value="P-loop_NTPase"/>
</dbReference>
<keyword evidence="2" id="KW-0813">Transport</keyword>
<name>A0AAW3ZNN7_9GAMM</name>
<dbReference type="InterPro" id="IPR017871">
    <property type="entry name" value="ABC_transporter-like_CS"/>
</dbReference>
<evidence type="ECO:0000256" key="6">
    <source>
        <dbReference type="ARBA" id="ARBA00022989"/>
    </source>
</evidence>
<dbReference type="EMBL" id="JACYTR010000061">
    <property type="protein sequence ID" value="MBD8527716.1"/>
    <property type="molecule type" value="Genomic_DNA"/>
</dbReference>
<dbReference type="PROSITE" id="PS50929">
    <property type="entry name" value="ABC_TM1F"/>
    <property type="match status" value="1"/>
</dbReference>
<keyword evidence="7 8" id="KW-0472">Membrane</keyword>
<sequence>MDTRARTPRSTGLAIVAELFPYLKPYGLRIALALLCLLAAKGAGLSVPLVLRELINSLNVELSLLAVPVLLLLAYGAARLSERVFAELRQIVFARVMAGTSRTVMLLVFRHLHALSLKFHLDRRTGGLARDVERGGSAISDLLDWALYTILPTLVEVTLVTLVLLTLYDASFALIVLATLVGYVLFTISITEWRTRFYREAVEADTHASASAVDSLLNYETVKYFSNEEHEAQRYDKTLQRMEATQIKSYKSLALLNIGQNLIVSLGVTVLMWRAASGVVSGELTVGDLVLVNAYLLQMAGPLHLLGTMYRQVKQALTNLSRLFGLLDEPLDVQDRDNAIALQPARASVRFAAVHFGYDPRREILHGIDFDIAPGHTVAVVGHSGSGKSTLARLLYRFYDVQAGSVELNGQDIRDYQQASLRRAIAIVPQDTVLFNDSILYNIQYGRPSASREEVEQAARAAHIHDFIVSLPDGYDTQVGERGLKLSGGEKQRVAIARALLKNPSLLIFDEATSALDSKSEKAIQAELDRLSQGRTTLVIAHRLSTVMNADQILVMDQGRIIERGRHAELLAKGDHYAHMWQLQQEQKDQASQQRV</sequence>
<reference evidence="11 12" key="1">
    <citation type="submission" date="2020-09" db="EMBL/GenBank/DDBJ databases">
        <title>Pseudoxanthomonas sp. CAU 1598 isolated from sand of Yaerae Beach.</title>
        <authorList>
            <person name="Kim W."/>
        </authorList>
    </citation>
    <scope>NUCLEOTIDE SEQUENCE [LARGE SCALE GENOMIC DNA]</scope>
    <source>
        <strain evidence="11 12">CAU 1598</strain>
    </source>
</reference>
<comment type="subcellular location">
    <subcellularLocation>
        <location evidence="1">Cell membrane</location>
        <topology evidence="1">Multi-pass membrane protein</topology>
    </subcellularLocation>
</comment>
<dbReference type="InterPro" id="IPR011527">
    <property type="entry name" value="ABC1_TM_dom"/>
</dbReference>
<evidence type="ECO:0000256" key="2">
    <source>
        <dbReference type="ARBA" id="ARBA00022448"/>
    </source>
</evidence>
<dbReference type="GO" id="GO:0005524">
    <property type="term" value="F:ATP binding"/>
    <property type="evidence" value="ECO:0007669"/>
    <property type="project" value="UniProtKB-KW"/>
</dbReference>
<organism evidence="11 12">
    <name type="scientific">Pseudomarimonas arenosa</name>
    <dbReference type="NCBI Taxonomy" id="2774145"/>
    <lineage>
        <taxon>Bacteria</taxon>
        <taxon>Pseudomonadati</taxon>
        <taxon>Pseudomonadota</taxon>
        <taxon>Gammaproteobacteria</taxon>
        <taxon>Lysobacterales</taxon>
        <taxon>Lysobacteraceae</taxon>
        <taxon>Pseudomarimonas</taxon>
    </lineage>
</organism>
<dbReference type="FunFam" id="3.40.50.300:FF:000186">
    <property type="entry name" value="ATP-binding cassette sub-family B member 7, mitochondrial"/>
    <property type="match status" value="1"/>
</dbReference>
<feature type="domain" description="ABC transmembrane type-1" evidence="10">
    <location>
        <begin position="31"/>
        <end position="315"/>
    </location>
</feature>
<dbReference type="Pfam" id="PF00664">
    <property type="entry name" value="ABC_membrane"/>
    <property type="match status" value="1"/>
</dbReference>
<dbReference type="AlphaFoldDB" id="A0AAW3ZNN7"/>
<feature type="transmembrane region" description="Helical" evidence="8">
    <location>
        <begin position="58"/>
        <end position="78"/>
    </location>
</feature>
<keyword evidence="3 8" id="KW-0812">Transmembrane</keyword>
<dbReference type="PROSITE" id="PS50893">
    <property type="entry name" value="ABC_TRANSPORTER_2"/>
    <property type="match status" value="1"/>
</dbReference>
<dbReference type="InterPro" id="IPR003593">
    <property type="entry name" value="AAA+_ATPase"/>
</dbReference>
<comment type="caution">
    <text evidence="11">The sequence shown here is derived from an EMBL/GenBank/DDBJ whole genome shotgun (WGS) entry which is preliminary data.</text>
</comment>
<feature type="transmembrane region" description="Helical" evidence="8">
    <location>
        <begin position="30"/>
        <end position="51"/>
    </location>
</feature>
<dbReference type="RefSeq" id="WP_192031138.1">
    <property type="nucleotide sequence ID" value="NZ_JACYTR010000061.1"/>
</dbReference>
<evidence type="ECO:0000256" key="5">
    <source>
        <dbReference type="ARBA" id="ARBA00022840"/>
    </source>
</evidence>
<dbReference type="InterPro" id="IPR036640">
    <property type="entry name" value="ABC1_TM_sf"/>
</dbReference>
<dbReference type="PANTHER" id="PTHR24221">
    <property type="entry name" value="ATP-BINDING CASSETTE SUB-FAMILY B"/>
    <property type="match status" value="1"/>
</dbReference>
<evidence type="ECO:0000259" key="9">
    <source>
        <dbReference type="PROSITE" id="PS50893"/>
    </source>
</evidence>
<evidence type="ECO:0000313" key="12">
    <source>
        <dbReference type="Proteomes" id="UP000613768"/>
    </source>
</evidence>
<dbReference type="InterPro" id="IPR003439">
    <property type="entry name" value="ABC_transporter-like_ATP-bd"/>
</dbReference>
<dbReference type="Pfam" id="PF00005">
    <property type="entry name" value="ABC_tran"/>
    <property type="match status" value="1"/>
</dbReference>
<dbReference type="PANTHER" id="PTHR24221:SF402">
    <property type="entry name" value="IRON-SULFUR CLUSTERS TRANSPORTER ABCB7, MITOCHONDRIAL"/>
    <property type="match status" value="1"/>
</dbReference>
<dbReference type="SUPFAM" id="SSF52540">
    <property type="entry name" value="P-loop containing nucleoside triphosphate hydrolases"/>
    <property type="match status" value="1"/>
</dbReference>
<dbReference type="Proteomes" id="UP000613768">
    <property type="component" value="Unassembled WGS sequence"/>
</dbReference>
<proteinExistence type="predicted"/>
<evidence type="ECO:0000256" key="7">
    <source>
        <dbReference type="ARBA" id="ARBA00023136"/>
    </source>
</evidence>
<keyword evidence="5 11" id="KW-0067">ATP-binding</keyword>
<dbReference type="GO" id="GO:0005886">
    <property type="term" value="C:plasma membrane"/>
    <property type="evidence" value="ECO:0007669"/>
    <property type="project" value="UniProtKB-SubCell"/>
</dbReference>
<keyword evidence="4" id="KW-0547">Nucleotide-binding</keyword>
<dbReference type="SUPFAM" id="SSF90123">
    <property type="entry name" value="ABC transporter transmembrane region"/>
    <property type="match status" value="1"/>
</dbReference>
<evidence type="ECO:0000256" key="8">
    <source>
        <dbReference type="SAM" id="Phobius"/>
    </source>
</evidence>
<accession>A0AAW3ZNN7</accession>
<dbReference type="Gene3D" id="1.20.1560.10">
    <property type="entry name" value="ABC transporter type 1, transmembrane domain"/>
    <property type="match status" value="1"/>
</dbReference>
<feature type="domain" description="ABC transporter" evidence="9">
    <location>
        <begin position="349"/>
        <end position="583"/>
    </location>
</feature>
<feature type="transmembrane region" description="Helical" evidence="8">
    <location>
        <begin position="90"/>
        <end position="109"/>
    </location>
</feature>
<feature type="transmembrane region" description="Helical" evidence="8">
    <location>
        <begin position="171"/>
        <end position="190"/>
    </location>
</feature>
<keyword evidence="12" id="KW-1185">Reference proteome</keyword>
<dbReference type="PROSITE" id="PS00211">
    <property type="entry name" value="ABC_TRANSPORTER_1"/>
    <property type="match status" value="1"/>
</dbReference>
<protein>
    <submittedName>
        <fullName evidence="11">ABC transporter ATP-binding protein/permease</fullName>
    </submittedName>
</protein>
<feature type="transmembrane region" description="Helical" evidence="8">
    <location>
        <begin position="145"/>
        <end position="165"/>
    </location>
</feature>
<evidence type="ECO:0000256" key="1">
    <source>
        <dbReference type="ARBA" id="ARBA00004651"/>
    </source>
</evidence>
<dbReference type="InterPro" id="IPR039421">
    <property type="entry name" value="Type_1_exporter"/>
</dbReference>
<dbReference type="GO" id="GO:0016887">
    <property type="term" value="F:ATP hydrolysis activity"/>
    <property type="evidence" value="ECO:0007669"/>
    <property type="project" value="InterPro"/>
</dbReference>
<dbReference type="GO" id="GO:0006879">
    <property type="term" value="P:intracellular iron ion homeostasis"/>
    <property type="evidence" value="ECO:0007669"/>
    <property type="project" value="TreeGrafter"/>
</dbReference>
<dbReference type="SMART" id="SM00382">
    <property type="entry name" value="AAA"/>
    <property type="match status" value="1"/>
</dbReference>
<evidence type="ECO:0000256" key="3">
    <source>
        <dbReference type="ARBA" id="ARBA00022692"/>
    </source>
</evidence>
<keyword evidence="6 8" id="KW-1133">Transmembrane helix</keyword>
<evidence type="ECO:0000313" key="11">
    <source>
        <dbReference type="EMBL" id="MBD8527716.1"/>
    </source>
</evidence>
<dbReference type="CDD" id="cd18582">
    <property type="entry name" value="ABC_6TM_ATM1_ABCB7"/>
    <property type="match status" value="1"/>
</dbReference>
<gene>
    <name evidence="11" type="ORF">IFO71_18370</name>
</gene>
<dbReference type="Gene3D" id="3.40.50.300">
    <property type="entry name" value="P-loop containing nucleotide triphosphate hydrolases"/>
    <property type="match status" value="1"/>
</dbReference>
<dbReference type="GO" id="GO:0140359">
    <property type="term" value="F:ABC-type transporter activity"/>
    <property type="evidence" value="ECO:0007669"/>
    <property type="project" value="InterPro"/>
</dbReference>